<dbReference type="Gene3D" id="1.10.8.430">
    <property type="entry name" value="Helical domain of apoptotic protease-activating factors"/>
    <property type="match status" value="1"/>
</dbReference>
<dbReference type="EMBL" id="JAEACU010000006">
    <property type="protein sequence ID" value="KAH7525151.1"/>
    <property type="molecule type" value="Genomic_DNA"/>
</dbReference>
<reference evidence="3" key="1">
    <citation type="journal article" date="2021" name="Front. Plant Sci.">
        <title>Chromosome-Scale Genome Assembly for Chinese Sour Jujube and Insights Into Its Genome Evolution and Domestication Signature.</title>
        <authorList>
            <person name="Shen L.-Y."/>
            <person name="Luo H."/>
            <person name="Wang X.-L."/>
            <person name="Wang X.-M."/>
            <person name="Qiu X.-J."/>
            <person name="Liu H."/>
            <person name="Zhou S.-S."/>
            <person name="Jia K.-H."/>
            <person name="Nie S."/>
            <person name="Bao Y.-T."/>
            <person name="Zhang R.-G."/>
            <person name="Yun Q.-Z."/>
            <person name="Chai Y.-H."/>
            <person name="Lu J.-Y."/>
            <person name="Li Y."/>
            <person name="Zhao S.-W."/>
            <person name="Mao J.-F."/>
            <person name="Jia S.-G."/>
            <person name="Mao Y.-M."/>
        </authorList>
    </citation>
    <scope>NUCLEOTIDE SEQUENCE</scope>
    <source>
        <strain evidence="3">AT0</strain>
        <tissue evidence="3">Leaf</tissue>
    </source>
</reference>
<dbReference type="AlphaFoldDB" id="A0A978VB66"/>
<keyword evidence="1" id="KW-0611">Plant defense</keyword>
<comment type="caution">
    <text evidence="3">The sequence shown here is derived from an EMBL/GenBank/DDBJ whole genome shotgun (WGS) entry which is preliminary data.</text>
</comment>
<evidence type="ECO:0000259" key="2">
    <source>
        <dbReference type="Pfam" id="PF00931"/>
    </source>
</evidence>
<dbReference type="GO" id="GO:0043531">
    <property type="term" value="F:ADP binding"/>
    <property type="evidence" value="ECO:0007669"/>
    <property type="project" value="InterPro"/>
</dbReference>
<evidence type="ECO:0000313" key="3">
    <source>
        <dbReference type="EMBL" id="KAH7525151.1"/>
    </source>
</evidence>
<proteinExistence type="predicted"/>
<accession>A0A978VB66</accession>
<dbReference type="SUPFAM" id="SSF52540">
    <property type="entry name" value="P-loop containing nucleoside triphosphate hydrolases"/>
    <property type="match status" value="1"/>
</dbReference>
<dbReference type="GO" id="GO:0006952">
    <property type="term" value="P:defense response"/>
    <property type="evidence" value="ECO:0007669"/>
    <property type="project" value="UniProtKB-KW"/>
</dbReference>
<evidence type="ECO:0000313" key="4">
    <source>
        <dbReference type="Proteomes" id="UP000813462"/>
    </source>
</evidence>
<dbReference type="InterPro" id="IPR042197">
    <property type="entry name" value="Apaf_helical"/>
</dbReference>
<sequence length="180" mass="20473">MSHKAMCANRGGGLQSEDQVADIMTKPLKLASFFKLRKLFGVFTLDAITESIAGDMDTLPKLISILRQSLVTKRYVIVFYDIWDINFWKVMKLAFPNNDEGSRIVITTRNDEVASSNKETPCDFVLKIQPLSQELSWELFCKKAFCFEFETRCPRELEELPLKIVKKCQGLPLVITTVGA</sequence>
<feature type="domain" description="NB-ARC" evidence="2">
    <location>
        <begin position="62"/>
        <end position="145"/>
    </location>
</feature>
<protein>
    <recommendedName>
        <fullName evidence="2">NB-ARC domain-containing protein</fullName>
    </recommendedName>
</protein>
<name>A0A978VB66_ZIZJJ</name>
<organism evidence="3 4">
    <name type="scientific">Ziziphus jujuba var. spinosa</name>
    <dbReference type="NCBI Taxonomy" id="714518"/>
    <lineage>
        <taxon>Eukaryota</taxon>
        <taxon>Viridiplantae</taxon>
        <taxon>Streptophyta</taxon>
        <taxon>Embryophyta</taxon>
        <taxon>Tracheophyta</taxon>
        <taxon>Spermatophyta</taxon>
        <taxon>Magnoliopsida</taxon>
        <taxon>eudicotyledons</taxon>
        <taxon>Gunneridae</taxon>
        <taxon>Pentapetalae</taxon>
        <taxon>rosids</taxon>
        <taxon>fabids</taxon>
        <taxon>Rosales</taxon>
        <taxon>Rhamnaceae</taxon>
        <taxon>Paliureae</taxon>
        <taxon>Ziziphus</taxon>
    </lineage>
</organism>
<dbReference type="PANTHER" id="PTHR36766:SF63">
    <property type="entry name" value="NB-ARC DOMAIN-CONTAINING PROTEIN"/>
    <property type="match status" value="1"/>
</dbReference>
<dbReference type="InterPro" id="IPR002182">
    <property type="entry name" value="NB-ARC"/>
</dbReference>
<gene>
    <name evidence="3" type="ORF">FEM48_Zijuj06G0194600</name>
</gene>
<dbReference type="Pfam" id="PF00931">
    <property type="entry name" value="NB-ARC"/>
    <property type="match status" value="1"/>
</dbReference>
<dbReference type="Gene3D" id="3.40.50.300">
    <property type="entry name" value="P-loop containing nucleotide triphosphate hydrolases"/>
    <property type="match status" value="1"/>
</dbReference>
<dbReference type="PANTHER" id="PTHR36766">
    <property type="entry name" value="PLANT BROAD-SPECTRUM MILDEW RESISTANCE PROTEIN RPW8"/>
    <property type="match status" value="1"/>
</dbReference>
<evidence type="ECO:0000256" key="1">
    <source>
        <dbReference type="ARBA" id="ARBA00022821"/>
    </source>
</evidence>
<dbReference type="InterPro" id="IPR027417">
    <property type="entry name" value="P-loop_NTPase"/>
</dbReference>
<dbReference type="Proteomes" id="UP000813462">
    <property type="component" value="Unassembled WGS sequence"/>
</dbReference>